<feature type="transmembrane region" description="Helical" evidence="1">
    <location>
        <begin position="31"/>
        <end position="50"/>
    </location>
</feature>
<keyword evidence="1" id="KW-0812">Transmembrane</keyword>
<keyword evidence="1" id="KW-0472">Membrane</keyword>
<evidence type="ECO:0000313" key="3">
    <source>
        <dbReference type="Proteomes" id="UP000319852"/>
    </source>
</evidence>
<name>A0A517MZ69_9BACT</name>
<dbReference type="KEGG" id="amob:HG15A2_35160"/>
<reference evidence="2 3" key="1">
    <citation type="submission" date="2019-02" db="EMBL/GenBank/DDBJ databases">
        <title>Deep-cultivation of Planctomycetes and their phenomic and genomic characterization uncovers novel biology.</title>
        <authorList>
            <person name="Wiegand S."/>
            <person name="Jogler M."/>
            <person name="Boedeker C."/>
            <person name="Pinto D."/>
            <person name="Vollmers J."/>
            <person name="Rivas-Marin E."/>
            <person name="Kohn T."/>
            <person name="Peeters S.H."/>
            <person name="Heuer A."/>
            <person name="Rast P."/>
            <person name="Oberbeckmann S."/>
            <person name="Bunk B."/>
            <person name="Jeske O."/>
            <person name="Meyerdierks A."/>
            <person name="Storesund J.E."/>
            <person name="Kallscheuer N."/>
            <person name="Luecker S."/>
            <person name="Lage O.M."/>
            <person name="Pohl T."/>
            <person name="Merkel B.J."/>
            <person name="Hornburger P."/>
            <person name="Mueller R.-W."/>
            <person name="Bruemmer F."/>
            <person name="Labrenz M."/>
            <person name="Spormann A.M."/>
            <person name="Op den Camp H."/>
            <person name="Overmann J."/>
            <person name="Amann R."/>
            <person name="Jetten M.S.M."/>
            <person name="Mascher T."/>
            <person name="Medema M.H."/>
            <person name="Devos D.P."/>
            <person name="Kaster A.-K."/>
            <person name="Ovreas L."/>
            <person name="Rohde M."/>
            <person name="Galperin M.Y."/>
            <person name="Jogler C."/>
        </authorList>
    </citation>
    <scope>NUCLEOTIDE SEQUENCE [LARGE SCALE GENOMIC DNA]</scope>
    <source>
        <strain evidence="2 3">HG15A2</strain>
    </source>
</reference>
<sequence>MQKIARLLQVTALAIPPMAMIAELSGNIKAGKMLSFLFVSACLFGIGYLLQQYTNPKL</sequence>
<organism evidence="2 3">
    <name type="scientific">Adhaeretor mobilis</name>
    <dbReference type="NCBI Taxonomy" id="1930276"/>
    <lineage>
        <taxon>Bacteria</taxon>
        <taxon>Pseudomonadati</taxon>
        <taxon>Planctomycetota</taxon>
        <taxon>Planctomycetia</taxon>
        <taxon>Pirellulales</taxon>
        <taxon>Lacipirellulaceae</taxon>
        <taxon>Adhaeretor</taxon>
    </lineage>
</organism>
<protein>
    <submittedName>
        <fullName evidence="2">Uncharacterized protein</fullName>
    </submittedName>
</protein>
<dbReference type="RefSeq" id="WP_218932029.1">
    <property type="nucleotide sequence ID" value="NZ_CP036263.1"/>
</dbReference>
<keyword evidence="1" id="KW-1133">Transmembrane helix</keyword>
<proteinExistence type="predicted"/>
<accession>A0A517MZ69</accession>
<dbReference type="AlphaFoldDB" id="A0A517MZ69"/>
<keyword evidence="3" id="KW-1185">Reference proteome</keyword>
<gene>
    <name evidence="2" type="ORF">HG15A2_35160</name>
</gene>
<dbReference type="Proteomes" id="UP000319852">
    <property type="component" value="Chromosome"/>
</dbReference>
<evidence type="ECO:0000256" key="1">
    <source>
        <dbReference type="SAM" id="Phobius"/>
    </source>
</evidence>
<evidence type="ECO:0000313" key="2">
    <source>
        <dbReference type="EMBL" id="QDT00181.1"/>
    </source>
</evidence>
<dbReference type="EMBL" id="CP036263">
    <property type="protein sequence ID" value="QDT00181.1"/>
    <property type="molecule type" value="Genomic_DNA"/>
</dbReference>